<feature type="region of interest" description="Disordered" evidence="1">
    <location>
        <begin position="120"/>
        <end position="147"/>
    </location>
</feature>
<feature type="compositionally biased region" description="Basic and acidic residues" evidence="1">
    <location>
        <begin position="18"/>
        <end position="39"/>
    </location>
</feature>
<evidence type="ECO:0000256" key="1">
    <source>
        <dbReference type="SAM" id="MobiDB-lite"/>
    </source>
</evidence>
<protein>
    <submittedName>
        <fullName evidence="2">Uncharacterized protein</fullName>
    </submittedName>
</protein>
<keyword evidence="3" id="KW-1185">Reference proteome</keyword>
<name>A0ABC8UQM0_9AQUA</name>
<comment type="caution">
    <text evidence="2">The sequence shown here is derived from an EMBL/GenBank/DDBJ whole genome shotgun (WGS) entry which is preliminary data.</text>
</comment>
<evidence type="ECO:0000313" key="2">
    <source>
        <dbReference type="EMBL" id="CAK9183127.1"/>
    </source>
</evidence>
<sequence>MEDGVTEIESLLFPKNSSPREEKNHRQERDESKGGEEQRANGLIAYLISDLDSGRREEEENQREKASSVSDGKDEETVGGMINNLISNWVVFPSSPEVGESNKGKVDIVVVKEKEKIDSGGFKSENDVGGSGGGGGIISDLTGNAFH</sequence>
<evidence type="ECO:0000313" key="3">
    <source>
        <dbReference type="Proteomes" id="UP001642360"/>
    </source>
</evidence>
<accession>A0ABC8UQM0</accession>
<dbReference type="Proteomes" id="UP001642360">
    <property type="component" value="Unassembled WGS sequence"/>
</dbReference>
<dbReference type="AlphaFoldDB" id="A0ABC8UQM0"/>
<organism evidence="2 3">
    <name type="scientific">Ilex paraguariensis</name>
    <name type="common">yerba mate</name>
    <dbReference type="NCBI Taxonomy" id="185542"/>
    <lineage>
        <taxon>Eukaryota</taxon>
        <taxon>Viridiplantae</taxon>
        <taxon>Streptophyta</taxon>
        <taxon>Embryophyta</taxon>
        <taxon>Tracheophyta</taxon>
        <taxon>Spermatophyta</taxon>
        <taxon>Magnoliopsida</taxon>
        <taxon>eudicotyledons</taxon>
        <taxon>Gunneridae</taxon>
        <taxon>Pentapetalae</taxon>
        <taxon>asterids</taxon>
        <taxon>campanulids</taxon>
        <taxon>Aquifoliales</taxon>
        <taxon>Aquifoliaceae</taxon>
        <taxon>Ilex</taxon>
    </lineage>
</organism>
<gene>
    <name evidence="2" type="ORF">ILEXP_LOCUS53367</name>
</gene>
<dbReference type="EMBL" id="CAUOFW020008514">
    <property type="protein sequence ID" value="CAK9183127.1"/>
    <property type="molecule type" value="Genomic_DNA"/>
</dbReference>
<proteinExistence type="predicted"/>
<feature type="region of interest" description="Disordered" evidence="1">
    <location>
        <begin position="1"/>
        <end position="78"/>
    </location>
</feature>
<reference evidence="2 3" key="1">
    <citation type="submission" date="2024-02" db="EMBL/GenBank/DDBJ databases">
        <authorList>
            <person name="Vignale AGUSTIN F."/>
            <person name="Sosa J E."/>
            <person name="Modenutti C."/>
        </authorList>
    </citation>
    <scope>NUCLEOTIDE SEQUENCE [LARGE SCALE GENOMIC DNA]</scope>
</reference>
<feature type="compositionally biased region" description="Basic and acidic residues" evidence="1">
    <location>
        <begin position="52"/>
        <end position="76"/>
    </location>
</feature>